<dbReference type="AlphaFoldDB" id="A0AAY4A964"/>
<evidence type="ECO:0000256" key="9">
    <source>
        <dbReference type="PROSITE-ProRule" id="PRU00023"/>
    </source>
</evidence>
<proteinExistence type="predicted"/>
<keyword evidence="6" id="KW-0539">Nucleus</keyword>
<dbReference type="Ensembl" id="ENSDCDT00010004745.1">
    <property type="protein sequence ID" value="ENSDCDP00010004585.1"/>
    <property type="gene ID" value="ENSDCDG00010002037.1"/>
</dbReference>
<dbReference type="PANTHER" id="PTHR15263">
    <property type="entry name" value="I-KAPPA-B-LIKE PROTEIN IKBL"/>
    <property type="match status" value="1"/>
</dbReference>
<keyword evidence="3" id="KW-0597">Phosphoprotein</keyword>
<gene>
    <name evidence="11" type="primary">NFKBIL1</name>
</gene>
<reference evidence="11" key="3">
    <citation type="submission" date="2025-09" db="UniProtKB">
        <authorList>
            <consortium name="Ensembl"/>
        </authorList>
    </citation>
    <scope>IDENTIFICATION</scope>
</reference>
<evidence type="ECO:0000256" key="6">
    <source>
        <dbReference type="ARBA" id="ARBA00023242"/>
    </source>
</evidence>
<organism evidence="11 12">
    <name type="scientific">Denticeps clupeoides</name>
    <name type="common">denticle herring</name>
    <dbReference type="NCBI Taxonomy" id="299321"/>
    <lineage>
        <taxon>Eukaryota</taxon>
        <taxon>Metazoa</taxon>
        <taxon>Chordata</taxon>
        <taxon>Craniata</taxon>
        <taxon>Vertebrata</taxon>
        <taxon>Euteleostomi</taxon>
        <taxon>Actinopterygii</taxon>
        <taxon>Neopterygii</taxon>
        <taxon>Teleostei</taxon>
        <taxon>Clupei</taxon>
        <taxon>Clupeiformes</taxon>
        <taxon>Denticipitoidei</taxon>
        <taxon>Denticipitidae</taxon>
        <taxon>Denticeps</taxon>
    </lineage>
</organism>
<name>A0AAY4A964_9TELE</name>
<evidence type="ECO:0000256" key="7">
    <source>
        <dbReference type="ARBA" id="ARBA00030621"/>
    </source>
</evidence>
<evidence type="ECO:0000256" key="4">
    <source>
        <dbReference type="ARBA" id="ARBA00022737"/>
    </source>
</evidence>
<keyword evidence="4" id="KW-0677">Repeat</keyword>
<dbReference type="PANTHER" id="PTHR15263:SF1">
    <property type="entry name" value="NF-KAPPA-B INHIBITOR-LIKE PROTEIN 1"/>
    <property type="match status" value="1"/>
</dbReference>
<dbReference type="Gene3D" id="1.25.40.20">
    <property type="entry name" value="Ankyrin repeat-containing domain"/>
    <property type="match status" value="1"/>
</dbReference>
<keyword evidence="5 9" id="KW-0040">ANK repeat</keyword>
<evidence type="ECO:0000256" key="3">
    <source>
        <dbReference type="ARBA" id="ARBA00022553"/>
    </source>
</evidence>
<dbReference type="InterPro" id="IPR038753">
    <property type="entry name" value="NFKBIL1"/>
</dbReference>
<evidence type="ECO:0000256" key="5">
    <source>
        <dbReference type="ARBA" id="ARBA00023043"/>
    </source>
</evidence>
<dbReference type="PROSITE" id="PS50297">
    <property type="entry name" value="ANK_REP_REGION"/>
    <property type="match status" value="1"/>
</dbReference>
<dbReference type="InterPro" id="IPR002110">
    <property type="entry name" value="Ankyrin_rpt"/>
</dbReference>
<dbReference type="PROSITE" id="PS50088">
    <property type="entry name" value="ANK_REPEAT"/>
    <property type="match status" value="1"/>
</dbReference>
<reference evidence="11 12" key="1">
    <citation type="submission" date="2020-06" db="EMBL/GenBank/DDBJ databases">
        <authorList>
            <consortium name="Wellcome Sanger Institute Data Sharing"/>
        </authorList>
    </citation>
    <scope>NUCLEOTIDE SEQUENCE [LARGE SCALE GENOMIC DNA]</scope>
</reference>
<evidence type="ECO:0000256" key="8">
    <source>
        <dbReference type="ARBA" id="ARBA00030802"/>
    </source>
</evidence>
<dbReference type="SUPFAM" id="SSF48403">
    <property type="entry name" value="Ankyrin repeat"/>
    <property type="match status" value="1"/>
</dbReference>
<keyword evidence="12" id="KW-1185">Reference proteome</keyword>
<evidence type="ECO:0000256" key="1">
    <source>
        <dbReference type="ARBA" id="ARBA00004123"/>
    </source>
</evidence>
<reference evidence="11" key="2">
    <citation type="submission" date="2025-08" db="UniProtKB">
        <authorList>
            <consortium name="Ensembl"/>
        </authorList>
    </citation>
    <scope>IDENTIFICATION</scope>
</reference>
<dbReference type="SMART" id="SM00248">
    <property type="entry name" value="ANK"/>
    <property type="match status" value="2"/>
</dbReference>
<feature type="repeat" description="ANK" evidence="9">
    <location>
        <begin position="54"/>
        <end position="86"/>
    </location>
</feature>
<feature type="compositionally biased region" description="Basic and acidic residues" evidence="10">
    <location>
        <begin position="190"/>
        <end position="204"/>
    </location>
</feature>
<dbReference type="Proteomes" id="UP000694580">
    <property type="component" value="Chromosome 1"/>
</dbReference>
<dbReference type="GeneTree" id="ENSGT00390000013929"/>
<comment type="subcellular location">
    <subcellularLocation>
        <location evidence="1">Nucleus</location>
    </subcellularLocation>
</comment>
<dbReference type="InterPro" id="IPR036770">
    <property type="entry name" value="Ankyrin_rpt-contain_sf"/>
</dbReference>
<protein>
    <recommendedName>
        <fullName evidence="2">NF-kappa-B inhibitor-like protein 1</fullName>
    </recommendedName>
    <alternativeName>
        <fullName evidence="7">Inhibitor of kappa B-like protein</fullName>
    </alternativeName>
    <alternativeName>
        <fullName evidence="8">Nuclear factor of kappa light polypeptide gene enhancer in B-cells inhibitor-like 1</fullName>
    </alternativeName>
</protein>
<dbReference type="GO" id="GO:0043124">
    <property type="term" value="P:negative regulation of canonical NF-kappaB signal transduction"/>
    <property type="evidence" value="ECO:0007669"/>
    <property type="project" value="InterPro"/>
</dbReference>
<evidence type="ECO:0000256" key="10">
    <source>
        <dbReference type="SAM" id="MobiDB-lite"/>
    </source>
</evidence>
<evidence type="ECO:0000256" key="2">
    <source>
        <dbReference type="ARBA" id="ARBA00014259"/>
    </source>
</evidence>
<evidence type="ECO:0000313" key="11">
    <source>
        <dbReference type="Ensembl" id="ENSDCDP00010004585.1"/>
    </source>
</evidence>
<accession>A0AAY4A964</accession>
<evidence type="ECO:0000313" key="12">
    <source>
        <dbReference type="Proteomes" id="UP000694580"/>
    </source>
</evidence>
<dbReference type="GO" id="GO:0005634">
    <property type="term" value="C:nucleus"/>
    <property type="evidence" value="ECO:0007669"/>
    <property type="project" value="UniProtKB-SubCell"/>
</dbReference>
<dbReference type="Pfam" id="PF12796">
    <property type="entry name" value="Ank_2"/>
    <property type="match status" value="1"/>
</dbReference>
<feature type="region of interest" description="Disordered" evidence="10">
    <location>
        <begin position="175"/>
        <end position="204"/>
    </location>
</feature>
<sequence length="338" mass="39152">MFFCDLSKQRRRGNMLSRHQKRILRYVEEGSLLKLKSYLRKHAEVGPNFSAGRRKRSPLHLACRRGDDAVLRLLLKHGADPLRTDRRGDTPLHLAAERARRRGRSAYEDLVVPLCDYCPGAMEVTNHAGVTPRSILQRLRLPQVCASSKNDQELEGCEGKVTAVQPFLQCHRARAQREAAASTSGRKRKDKTEKEAQSHREVLSRLEQEHRQYLERAARKEQEIRLVKRRRYEERYTATFHGNDVATATEQAKLGYADIPWPVPRGTVEEMVEVMLYGINRNDAPNFRKLLRQQQAIWHPDKFTQRCGDRLDDKEKQIIMDTVTALSQELNRLAQNLR</sequence>